<evidence type="ECO:0000313" key="3">
    <source>
        <dbReference type="Proteomes" id="UP000225706"/>
    </source>
</evidence>
<name>A0A2B4S0F3_STYPI</name>
<dbReference type="InterPro" id="IPR036691">
    <property type="entry name" value="Endo/exonu/phosph_ase_sf"/>
</dbReference>
<organism evidence="2 3">
    <name type="scientific">Stylophora pistillata</name>
    <name type="common">Smooth cauliflower coral</name>
    <dbReference type="NCBI Taxonomy" id="50429"/>
    <lineage>
        <taxon>Eukaryota</taxon>
        <taxon>Metazoa</taxon>
        <taxon>Cnidaria</taxon>
        <taxon>Anthozoa</taxon>
        <taxon>Hexacorallia</taxon>
        <taxon>Scleractinia</taxon>
        <taxon>Astrocoeniina</taxon>
        <taxon>Pocilloporidae</taxon>
        <taxon>Stylophora</taxon>
    </lineage>
</organism>
<comment type="caution">
    <text evidence="2">The sequence shown here is derived from an EMBL/GenBank/DDBJ whole genome shotgun (WGS) entry which is preliminary data.</text>
</comment>
<dbReference type="SUPFAM" id="SSF56219">
    <property type="entry name" value="DNase I-like"/>
    <property type="match status" value="1"/>
</dbReference>
<accession>A0A2B4S0F3</accession>
<evidence type="ECO:0000313" key="2">
    <source>
        <dbReference type="EMBL" id="PFX22523.1"/>
    </source>
</evidence>
<feature type="region of interest" description="Disordered" evidence="1">
    <location>
        <begin position="227"/>
        <end position="246"/>
    </location>
</feature>
<dbReference type="AlphaFoldDB" id="A0A2B4S0F3"/>
<protein>
    <recommendedName>
        <fullName evidence="4">Endonuclease/exonuclease/phosphatase domain-containing protein</fullName>
    </recommendedName>
</protein>
<reference evidence="3" key="1">
    <citation type="journal article" date="2017" name="bioRxiv">
        <title>Comparative analysis of the genomes of Stylophora pistillata and Acropora digitifera provides evidence for extensive differences between species of corals.</title>
        <authorList>
            <person name="Voolstra C.R."/>
            <person name="Li Y."/>
            <person name="Liew Y.J."/>
            <person name="Baumgarten S."/>
            <person name="Zoccola D."/>
            <person name="Flot J.-F."/>
            <person name="Tambutte S."/>
            <person name="Allemand D."/>
            <person name="Aranda M."/>
        </authorList>
    </citation>
    <scope>NUCLEOTIDE SEQUENCE [LARGE SCALE GENOMIC DNA]</scope>
</reference>
<keyword evidence="3" id="KW-1185">Reference proteome</keyword>
<dbReference type="Gene3D" id="3.60.10.10">
    <property type="entry name" value="Endonuclease/exonuclease/phosphatase"/>
    <property type="match status" value="1"/>
</dbReference>
<dbReference type="Proteomes" id="UP000225706">
    <property type="component" value="Unassembled WGS sequence"/>
</dbReference>
<evidence type="ECO:0000256" key="1">
    <source>
        <dbReference type="SAM" id="MobiDB-lite"/>
    </source>
</evidence>
<dbReference type="EMBL" id="LSMT01000237">
    <property type="protein sequence ID" value="PFX22523.1"/>
    <property type="molecule type" value="Genomic_DNA"/>
</dbReference>
<dbReference type="OrthoDB" id="5967537at2759"/>
<proteinExistence type="predicted"/>
<evidence type="ECO:0008006" key="4">
    <source>
        <dbReference type="Google" id="ProtNLM"/>
    </source>
</evidence>
<sequence length="362" mass="40413">MEDPTIFVGLSSEAINRILAGDNREQIANDLKKSIPEGRLKASQNPSSFVMTINMNGPTKGKGTAEKRRDLLSIILNSGFPPDIIFCQEIPGKFEAEVIPEGYDFVVNEKEAAVIWNSQHFDGSSDGLKTTDTEITRLMERVEGKDSSANGLLSRISMVRLTPKQNAEADILAVSYHAPYKIEQKHNVCQILLSFLDAVLKQKAISSYIVGGDFNFDTRDFEPPKDVTVPSYEMTPRSQEKQEESSKFIPHKDNFMWFPRRVLEVSWTRPISFEDEDNSNTDLTKEDHKKVNEAMNKEGTEAAEATDMLDHDPIVGVLVLSSPSKAVKNLSEEFKDMSLSGSSEGEKAHPATEKLTYSCFPL</sequence>
<gene>
    <name evidence="2" type="ORF">AWC38_SpisGene12962</name>
</gene>